<organism evidence="1 2">
    <name type="scientific">Salix dunnii</name>
    <dbReference type="NCBI Taxonomy" id="1413687"/>
    <lineage>
        <taxon>Eukaryota</taxon>
        <taxon>Viridiplantae</taxon>
        <taxon>Streptophyta</taxon>
        <taxon>Embryophyta</taxon>
        <taxon>Tracheophyta</taxon>
        <taxon>Spermatophyta</taxon>
        <taxon>Magnoliopsida</taxon>
        <taxon>eudicotyledons</taxon>
        <taxon>Gunneridae</taxon>
        <taxon>Pentapetalae</taxon>
        <taxon>rosids</taxon>
        <taxon>fabids</taxon>
        <taxon>Malpighiales</taxon>
        <taxon>Salicaceae</taxon>
        <taxon>Saliceae</taxon>
        <taxon>Salix</taxon>
    </lineage>
</organism>
<evidence type="ECO:0008006" key="3">
    <source>
        <dbReference type="Google" id="ProtNLM"/>
    </source>
</evidence>
<name>A0A835JJ63_9ROSI</name>
<evidence type="ECO:0000313" key="2">
    <source>
        <dbReference type="Proteomes" id="UP000657918"/>
    </source>
</evidence>
<evidence type="ECO:0000313" key="1">
    <source>
        <dbReference type="EMBL" id="KAF9671248.1"/>
    </source>
</evidence>
<protein>
    <recommendedName>
        <fullName evidence="3">Retrotransposon Copia-like N-terminal domain-containing protein</fullName>
    </recommendedName>
</protein>
<gene>
    <name evidence="1" type="ORF">SADUNF_Sadunf12G0027700</name>
</gene>
<comment type="caution">
    <text evidence="1">The sequence shown here is derived from an EMBL/GenBank/DDBJ whole genome shotgun (WGS) entry which is preliminary data.</text>
</comment>
<reference evidence="1 2" key="1">
    <citation type="submission" date="2020-10" db="EMBL/GenBank/DDBJ databases">
        <title>Plant Genome Project.</title>
        <authorList>
            <person name="Zhang R.-G."/>
        </authorList>
    </citation>
    <scope>NUCLEOTIDE SEQUENCE [LARGE SCALE GENOMIC DNA]</scope>
    <source>
        <strain evidence="1">FAFU-HL-1</strain>
        <tissue evidence="1">Leaf</tissue>
    </source>
</reference>
<dbReference type="EMBL" id="JADGMS010000012">
    <property type="protein sequence ID" value="KAF9671248.1"/>
    <property type="molecule type" value="Genomic_DNA"/>
</dbReference>
<sequence>MTTESPSKIESPSPIIHVQTESPGFNAGIILTETNYDTWSQIIEMQIVGCKNWIISLATHLNLMQRIPRIPSGMPKIKRLKAGYSRQ</sequence>
<keyword evidence="2" id="KW-1185">Reference proteome</keyword>
<proteinExistence type="predicted"/>
<dbReference type="AlphaFoldDB" id="A0A835JJ63"/>
<dbReference type="Proteomes" id="UP000657918">
    <property type="component" value="Unassembled WGS sequence"/>
</dbReference>
<accession>A0A835JJ63</accession>